<feature type="domain" description="Glutamyl/glutaminyl-tRNA synthetase class Ib catalytic" evidence="12">
    <location>
        <begin position="14"/>
        <end position="329"/>
    </location>
</feature>
<dbReference type="GO" id="GO:0000049">
    <property type="term" value="F:tRNA binding"/>
    <property type="evidence" value="ECO:0007669"/>
    <property type="project" value="InterPro"/>
</dbReference>
<dbReference type="InterPro" id="IPR004527">
    <property type="entry name" value="Glu-tRNA-ligase_bac/mito"/>
</dbReference>
<dbReference type="NCBIfam" id="TIGR00464">
    <property type="entry name" value="gltX_bact"/>
    <property type="match status" value="1"/>
</dbReference>
<comment type="catalytic activity">
    <reaction evidence="10 11">
        <text>tRNA(Glu) + L-glutamate + ATP = L-glutamyl-tRNA(Glu) + AMP + diphosphate</text>
        <dbReference type="Rhea" id="RHEA:23540"/>
        <dbReference type="Rhea" id="RHEA-COMP:9663"/>
        <dbReference type="Rhea" id="RHEA-COMP:9680"/>
        <dbReference type="ChEBI" id="CHEBI:29985"/>
        <dbReference type="ChEBI" id="CHEBI:30616"/>
        <dbReference type="ChEBI" id="CHEBI:33019"/>
        <dbReference type="ChEBI" id="CHEBI:78442"/>
        <dbReference type="ChEBI" id="CHEBI:78520"/>
        <dbReference type="ChEBI" id="CHEBI:456215"/>
        <dbReference type="EC" id="6.1.1.17"/>
    </reaction>
</comment>
<keyword evidence="5 11" id="KW-0436">Ligase</keyword>
<keyword evidence="9 11" id="KW-0030">Aminoacyl-tRNA synthetase</keyword>
<dbReference type="PRINTS" id="PR00987">
    <property type="entry name" value="TRNASYNTHGLU"/>
</dbReference>
<reference evidence="15" key="1">
    <citation type="submission" date="2016-02" db="EMBL/GenBank/DDBJ databases">
        <authorList>
            <person name="liu f."/>
        </authorList>
    </citation>
    <scope>NUCLEOTIDE SEQUENCE [LARGE SCALE GENOMIC DNA]</scope>
</reference>
<dbReference type="InterPro" id="IPR020751">
    <property type="entry name" value="aa-tRNA-synth_I_codon-bd_sub2"/>
</dbReference>
<evidence type="ECO:0000313" key="14">
    <source>
        <dbReference type="EMBL" id="SAY38664.1"/>
    </source>
</evidence>
<gene>
    <name evidence="11" type="primary">gltX</name>
    <name evidence="14" type="ORF">FLM9_565</name>
</gene>
<evidence type="ECO:0000256" key="8">
    <source>
        <dbReference type="ARBA" id="ARBA00022917"/>
    </source>
</evidence>
<keyword evidence="8 11" id="KW-0648">Protein biosynthesis</keyword>
<dbReference type="CDD" id="cd00808">
    <property type="entry name" value="GluRS_core"/>
    <property type="match status" value="1"/>
</dbReference>
<dbReference type="SUPFAM" id="SSF48163">
    <property type="entry name" value="An anticodon-binding domain of class I aminoacyl-tRNA synthetases"/>
    <property type="match status" value="1"/>
</dbReference>
<keyword evidence="7 11" id="KW-0067">ATP-binding</keyword>
<keyword evidence="6 11" id="KW-0547">Nucleotide-binding</keyword>
<feature type="short sequence motif" description="'HIGH' region" evidence="11">
    <location>
        <begin position="20"/>
        <end position="30"/>
    </location>
</feature>
<dbReference type="InterPro" id="IPR020752">
    <property type="entry name" value="Glu-tRNA-synth_I_codon-bd_sub1"/>
</dbReference>
<dbReference type="NCBIfam" id="NF004315">
    <property type="entry name" value="PRK05710.1-4"/>
    <property type="match status" value="1"/>
</dbReference>
<keyword evidence="15" id="KW-1185">Reference proteome</keyword>
<dbReference type="EC" id="6.1.1.17" evidence="11"/>
<dbReference type="FunFam" id="3.40.50.620:FF:000007">
    <property type="entry name" value="Glutamate--tRNA ligase"/>
    <property type="match status" value="1"/>
</dbReference>
<evidence type="ECO:0000256" key="7">
    <source>
        <dbReference type="ARBA" id="ARBA00022840"/>
    </source>
</evidence>
<comment type="subunit">
    <text evidence="3 11">Monomer.</text>
</comment>
<protein>
    <recommendedName>
        <fullName evidence="11">Glutamate--tRNA ligase</fullName>
        <ecNumber evidence="11">6.1.1.17</ecNumber>
    </recommendedName>
    <alternativeName>
        <fullName evidence="11">Glutamyl-tRNA synthetase</fullName>
        <shortName evidence="11">GluRS</shortName>
    </alternativeName>
</protein>
<dbReference type="Gene3D" id="1.10.10.350">
    <property type="match status" value="1"/>
</dbReference>
<comment type="subcellular location">
    <subcellularLocation>
        <location evidence="1 11">Cytoplasm</location>
    </subcellularLocation>
</comment>
<evidence type="ECO:0000256" key="5">
    <source>
        <dbReference type="ARBA" id="ARBA00022598"/>
    </source>
</evidence>
<dbReference type="Pfam" id="PF00749">
    <property type="entry name" value="tRNA-synt_1c"/>
    <property type="match status" value="1"/>
</dbReference>
<dbReference type="AlphaFoldDB" id="A0A164YWD2"/>
<keyword evidence="4 11" id="KW-0963">Cytoplasm</keyword>
<dbReference type="Proteomes" id="UP000182631">
    <property type="component" value="Unassembled WGS sequence"/>
</dbReference>
<dbReference type="SUPFAM" id="SSF52374">
    <property type="entry name" value="Nucleotidylyl transferase"/>
    <property type="match status" value="1"/>
</dbReference>
<feature type="domain" description="Aminoacyl-tRNA synthetase class I anticodon-binding" evidence="13">
    <location>
        <begin position="351"/>
        <end position="477"/>
    </location>
</feature>
<dbReference type="EMBL" id="FITM01000067">
    <property type="protein sequence ID" value="SAY38664.1"/>
    <property type="molecule type" value="Genomic_DNA"/>
</dbReference>
<comment type="caution">
    <text evidence="11">Lacks conserved residue(s) required for the propagation of feature annotation.</text>
</comment>
<proteinExistence type="inferred from homology"/>
<dbReference type="GO" id="GO:0008270">
    <property type="term" value="F:zinc ion binding"/>
    <property type="evidence" value="ECO:0007669"/>
    <property type="project" value="InterPro"/>
</dbReference>
<feature type="short sequence motif" description="'KMSKS' region" evidence="11">
    <location>
        <begin position="259"/>
        <end position="263"/>
    </location>
</feature>
<dbReference type="Gene3D" id="3.90.800.10">
    <property type="entry name" value="Glutamyl-tRNA Synthetase, Domain 3"/>
    <property type="match status" value="1"/>
</dbReference>
<evidence type="ECO:0000256" key="1">
    <source>
        <dbReference type="ARBA" id="ARBA00004496"/>
    </source>
</evidence>
<dbReference type="InterPro" id="IPR001412">
    <property type="entry name" value="aa-tRNA-synth_I_CS"/>
</dbReference>
<dbReference type="GO" id="GO:0004818">
    <property type="term" value="F:glutamate-tRNA ligase activity"/>
    <property type="evidence" value="ECO:0007669"/>
    <property type="project" value="UniProtKB-UniRule"/>
</dbReference>
<dbReference type="InterPro" id="IPR014729">
    <property type="entry name" value="Rossmann-like_a/b/a_fold"/>
</dbReference>
<dbReference type="RefSeq" id="WP_074457112.1">
    <property type="nucleotide sequence ID" value="NZ_FITM01000067.1"/>
</dbReference>
<accession>A0A164YWD2</accession>
<evidence type="ECO:0000256" key="3">
    <source>
        <dbReference type="ARBA" id="ARBA00011245"/>
    </source>
</evidence>
<evidence type="ECO:0000259" key="13">
    <source>
        <dbReference type="Pfam" id="PF19269"/>
    </source>
</evidence>
<dbReference type="PANTHER" id="PTHR43311:SF2">
    <property type="entry name" value="GLUTAMATE--TRNA LIGASE, MITOCHONDRIAL-RELATED"/>
    <property type="match status" value="1"/>
</dbReference>
<dbReference type="InterPro" id="IPR033910">
    <property type="entry name" value="GluRS_core"/>
</dbReference>
<dbReference type="InterPro" id="IPR000924">
    <property type="entry name" value="Glu/Gln-tRNA-synth"/>
</dbReference>
<dbReference type="Gene3D" id="1.10.1160.10">
    <property type="entry name" value="Glutamyl-trna Synthetase, Domain 2"/>
    <property type="match status" value="1"/>
</dbReference>
<organism evidence="14 15">
    <name type="scientific">Candidatus Synechococcus spongiarum</name>
    <dbReference type="NCBI Taxonomy" id="431041"/>
    <lineage>
        <taxon>Bacteria</taxon>
        <taxon>Bacillati</taxon>
        <taxon>Cyanobacteriota</taxon>
        <taxon>Cyanophyceae</taxon>
        <taxon>Synechococcales</taxon>
        <taxon>Synechococcaceae</taxon>
        <taxon>Synechococcus</taxon>
    </lineage>
</organism>
<dbReference type="GO" id="GO:0005524">
    <property type="term" value="F:ATP binding"/>
    <property type="evidence" value="ECO:0007669"/>
    <property type="project" value="UniProtKB-UniRule"/>
</dbReference>
<dbReference type="InterPro" id="IPR045462">
    <property type="entry name" value="aa-tRNA-synth_I_cd-bd"/>
</dbReference>
<name>A0A164YWD2_9SYNE</name>
<dbReference type="Pfam" id="PF19269">
    <property type="entry name" value="Anticodon_2"/>
    <property type="match status" value="1"/>
</dbReference>
<evidence type="ECO:0000256" key="4">
    <source>
        <dbReference type="ARBA" id="ARBA00022490"/>
    </source>
</evidence>
<evidence type="ECO:0000256" key="2">
    <source>
        <dbReference type="ARBA" id="ARBA00007894"/>
    </source>
</evidence>
<comment type="function">
    <text evidence="11">Catalyzes the attachment of glutamate to tRNA(Glu) in a two-step reaction: glutamate is first activated by ATP to form Glu-AMP and then transferred to the acceptor end of tRNA(Glu).</text>
</comment>
<evidence type="ECO:0000313" key="15">
    <source>
        <dbReference type="Proteomes" id="UP000182631"/>
    </source>
</evidence>
<comment type="similarity">
    <text evidence="2 11">Belongs to the class-I aminoacyl-tRNA synthetase family. Glutamate--tRNA ligase type 1 subfamily.</text>
</comment>
<dbReference type="GO" id="GO:0005829">
    <property type="term" value="C:cytosol"/>
    <property type="evidence" value="ECO:0007669"/>
    <property type="project" value="TreeGrafter"/>
</dbReference>
<dbReference type="Gene3D" id="1.10.8.70">
    <property type="entry name" value="Glutamate-tRNA synthetase, class I, anticodon-binding domain 1"/>
    <property type="match status" value="1"/>
</dbReference>
<evidence type="ECO:0000259" key="12">
    <source>
        <dbReference type="Pfam" id="PF00749"/>
    </source>
</evidence>
<dbReference type="PROSITE" id="PS00178">
    <property type="entry name" value="AA_TRNA_LIGASE_I"/>
    <property type="match status" value="1"/>
</dbReference>
<dbReference type="OrthoDB" id="9807503at2"/>
<evidence type="ECO:0000256" key="11">
    <source>
        <dbReference type="HAMAP-Rule" id="MF_00022"/>
    </source>
</evidence>
<dbReference type="PANTHER" id="PTHR43311">
    <property type="entry name" value="GLUTAMATE--TRNA LIGASE"/>
    <property type="match status" value="1"/>
</dbReference>
<dbReference type="InterPro" id="IPR008925">
    <property type="entry name" value="aa_tRNA-synth_I_cd-bd_sf"/>
</dbReference>
<dbReference type="InterPro" id="IPR020061">
    <property type="entry name" value="Glu_tRNA_lig_a-bdl"/>
</dbReference>
<dbReference type="InterPro" id="IPR020058">
    <property type="entry name" value="Glu/Gln-tRNA-synth_Ib_cat-dom"/>
</dbReference>
<dbReference type="GO" id="GO:0006424">
    <property type="term" value="P:glutamyl-tRNA aminoacylation"/>
    <property type="evidence" value="ECO:0007669"/>
    <property type="project" value="UniProtKB-UniRule"/>
</dbReference>
<dbReference type="Gene3D" id="3.40.50.620">
    <property type="entry name" value="HUPs"/>
    <property type="match status" value="1"/>
</dbReference>
<evidence type="ECO:0000256" key="6">
    <source>
        <dbReference type="ARBA" id="ARBA00022741"/>
    </source>
</evidence>
<feature type="binding site" evidence="11">
    <location>
        <position position="262"/>
    </location>
    <ligand>
        <name>ATP</name>
        <dbReference type="ChEBI" id="CHEBI:30616"/>
    </ligand>
</feature>
<sequence>MGGSIHPTTTQVSVRVRIAPSPTGNLHLGTARTAVFNWLFARRHSGRFLLRIEDTDRERSRQAFTDSILAGLRWLGLDWDEEIVFQSQRSREHQEAIAALLASGRAYRCYATEAELNAMREAQQAARQAPRYDNRHRHLSPRQVAAFQKEGRHAVVRFRIEDTQEILWQDMVRGPMRWQGADLGGDMVIARRAPADRIGEPLYNLAVVVDDMAMGITHVIRGEDHIANTAKQILLYNAIGAPQPFFAHTPLILNKEGRKLSKRDGVTSIADFQALGYTAAALSNYMCLLGWSPPVELGERFGLGDAAALFGFDRVNKAGARFDWDKLNWLNGQVLHDMDGAALRDALLPRWQQAGLDTSQPRAWQERLSVLLGPSLVVLEDGVEQARPFLGTPELDDASRAQLQVEGCQAALVYVLQHQPQTFELSAAKALLTAAARAAGVRKGVVMKGVRAALLGCLQGPDLLLSWELLHGMGEDGPRLRAALG</sequence>
<dbReference type="InterPro" id="IPR049940">
    <property type="entry name" value="GluQ/Sye"/>
</dbReference>
<evidence type="ECO:0000256" key="10">
    <source>
        <dbReference type="ARBA" id="ARBA00048351"/>
    </source>
</evidence>
<dbReference type="HAMAP" id="MF_00022">
    <property type="entry name" value="Glu_tRNA_synth_type1"/>
    <property type="match status" value="1"/>
</dbReference>
<evidence type="ECO:0000256" key="9">
    <source>
        <dbReference type="ARBA" id="ARBA00023146"/>
    </source>
</evidence>